<dbReference type="AlphaFoldDB" id="A0A4D7QT91"/>
<dbReference type="GO" id="GO:0015036">
    <property type="term" value="F:disulfide oxidoreductase activity"/>
    <property type="evidence" value="ECO:0007669"/>
    <property type="project" value="UniProtKB-ARBA"/>
</dbReference>
<dbReference type="KEGG" id="paqt:E8L99_03255"/>
<dbReference type="PROSITE" id="PS00194">
    <property type="entry name" value="THIOREDOXIN_1"/>
    <property type="match status" value="1"/>
</dbReference>
<dbReference type="PANTHER" id="PTHR43110:SF1">
    <property type="entry name" value="THIOL PEROXIDASE"/>
    <property type="match status" value="1"/>
</dbReference>
<evidence type="ECO:0000313" key="8">
    <source>
        <dbReference type="Proteomes" id="UP000298588"/>
    </source>
</evidence>
<evidence type="ECO:0000259" key="6">
    <source>
        <dbReference type="PROSITE" id="PS51352"/>
    </source>
</evidence>
<dbReference type="PANTHER" id="PTHR43110">
    <property type="entry name" value="THIOL PEROXIDASE"/>
    <property type="match status" value="1"/>
</dbReference>
<protein>
    <submittedName>
        <fullName evidence="7">TlpA family protein disulfide reductase</fullName>
    </submittedName>
</protein>
<evidence type="ECO:0000313" key="7">
    <source>
        <dbReference type="EMBL" id="QCK88599.1"/>
    </source>
</evidence>
<dbReference type="GO" id="GO:0016209">
    <property type="term" value="F:antioxidant activity"/>
    <property type="evidence" value="ECO:0007669"/>
    <property type="project" value="InterPro"/>
</dbReference>
<keyword evidence="5" id="KW-1133">Transmembrane helix</keyword>
<organism evidence="7 8">
    <name type="scientific">Phreatobacter aquaticus</name>
    <dbReference type="NCBI Taxonomy" id="2570229"/>
    <lineage>
        <taxon>Bacteria</taxon>
        <taxon>Pseudomonadati</taxon>
        <taxon>Pseudomonadota</taxon>
        <taxon>Alphaproteobacteria</taxon>
        <taxon>Hyphomicrobiales</taxon>
        <taxon>Phreatobacteraceae</taxon>
        <taxon>Phreatobacter</taxon>
    </lineage>
</organism>
<dbReference type="EMBL" id="CP039865">
    <property type="protein sequence ID" value="QCK88599.1"/>
    <property type="molecule type" value="Genomic_DNA"/>
</dbReference>
<dbReference type="InterPro" id="IPR050455">
    <property type="entry name" value="Tpx_Peroxidase_subfamily"/>
</dbReference>
<keyword evidence="3" id="KW-1015">Disulfide bond</keyword>
<dbReference type="OrthoDB" id="9799347at2"/>
<keyword evidence="4" id="KW-0676">Redox-active center</keyword>
<comment type="subcellular location">
    <subcellularLocation>
        <location evidence="1">Cell envelope</location>
    </subcellularLocation>
</comment>
<dbReference type="RefSeq" id="WP_137101925.1">
    <property type="nucleotide sequence ID" value="NZ_CP039865.1"/>
</dbReference>
<dbReference type="NCBIfam" id="NF047696">
    <property type="entry name" value="ThlDiSintTplARhiz"/>
    <property type="match status" value="1"/>
</dbReference>
<proteinExistence type="predicted"/>
<feature type="transmembrane region" description="Helical" evidence="5">
    <location>
        <begin position="16"/>
        <end position="35"/>
    </location>
</feature>
<dbReference type="InterPro" id="IPR013766">
    <property type="entry name" value="Thioredoxin_domain"/>
</dbReference>
<dbReference type="Pfam" id="PF08534">
    <property type="entry name" value="Redoxin"/>
    <property type="match status" value="1"/>
</dbReference>
<keyword evidence="5" id="KW-0472">Membrane</keyword>
<dbReference type="SUPFAM" id="SSF52833">
    <property type="entry name" value="Thioredoxin-like"/>
    <property type="match status" value="1"/>
</dbReference>
<dbReference type="Proteomes" id="UP000298588">
    <property type="component" value="Chromosome"/>
</dbReference>
<dbReference type="InterPro" id="IPR036249">
    <property type="entry name" value="Thioredoxin-like_sf"/>
</dbReference>
<sequence>MVSSSKGCAVLSRAKAIVLVTGLIGLGAGFAAFYWTGGLSSNPAVAACAAAKPVATAMSPLAHGEVAAFRVTETPALATNLRFKAPDGRDLTLADFRGRTILLNLWATWCAPCRHEMPALDKLQATLGGEKFEVVAINIDTRNPERAETWLRDTGIRNMAHYSDVSGKVFQDLKAVGRAFGMPTTLLIDGNGCELGHISGPAEWASDDALKLIRTALAR</sequence>
<feature type="domain" description="Thioredoxin" evidence="6">
    <location>
        <begin position="72"/>
        <end position="218"/>
    </location>
</feature>
<dbReference type="InterPro" id="IPR017937">
    <property type="entry name" value="Thioredoxin_CS"/>
</dbReference>
<evidence type="ECO:0000256" key="5">
    <source>
        <dbReference type="SAM" id="Phobius"/>
    </source>
</evidence>
<evidence type="ECO:0000256" key="3">
    <source>
        <dbReference type="ARBA" id="ARBA00023157"/>
    </source>
</evidence>
<keyword evidence="2" id="KW-0201">Cytochrome c-type biogenesis</keyword>
<evidence type="ECO:0000256" key="2">
    <source>
        <dbReference type="ARBA" id="ARBA00022748"/>
    </source>
</evidence>
<dbReference type="Gene3D" id="3.40.30.10">
    <property type="entry name" value="Glutaredoxin"/>
    <property type="match status" value="1"/>
</dbReference>
<keyword evidence="8" id="KW-1185">Reference proteome</keyword>
<dbReference type="InterPro" id="IPR013740">
    <property type="entry name" value="Redoxin"/>
</dbReference>
<dbReference type="CDD" id="cd02966">
    <property type="entry name" value="TlpA_like_family"/>
    <property type="match status" value="1"/>
</dbReference>
<dbReference type="PROSITE" id="PS51352">
    <property type="entry name" value="THIOREDOXIN_2"/>
    <property type="match status" value="1"/>
</dbReference>
<evidence type="ECO:0000256" key="1">
    <source>
        <dbReference type="ARBA" id="ARBA00004196"/>
    </source>
</evidence>
<reference evidence="7 8" key="1">
    <citation type="submission" date="2019-04" db="EMBL/GenBank/DDBJ databases">
        <title>Phreatobacter aquaticus sp. nov.</title>
        <authorList>
            <person name="Choi A."/>
            <person name="Baek K."/>
        </authorList>
    </citation>
    <scope>NUCLEOTIDE SEQUENCE [LARGE SCALE GENOMIC DNA]</scope>
    <source>
        <strain evidence="7 8">NMCR1094</strain>
    </source>
</reference>
<accession>A0A4D7QT91</accession>
<evidence type="ECO:0000256" key="4">
    <source>
        <dbReference type="ARBA" id="ARBA00023284"/>
    </source>
</evidence>
<keyword evidence="5" id="KW-0812">Transmembrane</keyword>
<name>A0A4D7QT91_9HYPH</name>
<gene>
    <name evidence="7" type="ORF">E8L99_03255</name>
</gene>